<keyword evidence="2" id="KW-0288">FMN</keyword>
<evidence type="ECO:0000256" key="2">
    <source>
        <dbReference type="ARBA" id="ARBA00022643"/>
    </source>
</evidence>
<dbReference type="InParanoid" id="K0KS85"/>
<dbReference type="PANTHER" id="PTHR30011:SF16">
    <property type="entry name" value="C2H2 FINGER DOMAIN TRANSCRIPTION FACTOR (EUROFUNG)-RELATED"/>
    <property type="match status" value="1"/>
</dbReference>
<evidence type="ECO:0000313" key="8">
    <source>
        <dbReference type="Proteomes" id="UP000009328"/>
    </source>
</evidence>
<keyword evidence="4" id="KW-0503">Monooxygenase</keyword>
<comment type="caution">
    <text evidence="7">The sequence shown here is derived from an EMBL/GenBank/DDBJ whole genome shotgun (WGS) entry which is preliminary data.</text>
</comment>
<proteinExistence type="inferred from homology"/>
<dbReference type="Proteomes" id="UP000009328">
    <property type="component" value="Unassembled WGS sequence"/>
</dbReference>
<accession>K0KS85</accession>
<dbReference type="Pfam" id="PF00296">
    <property type="entry name" value="Bac_luciferase"/>
    <property type="match status" value="1"/>
</dbReference>
<dbReference type="GO" id="GO:0016705">
    <property type="term" value="F:oxidoreductase activity, acting on paired donors, with incorporation or reduction of molecular oxygen"/>
    <property type="evidence" value="ECO:0007669"/>
    <property type="project" value="InterPro"/>
</dbReference>
<dbReference type="EMBL" id="CAIF01000111">
    <property type="protein sequence ID" value="CCH44194.1"/>
    <property type="molecule type" value="Genomic_DNA"/>
</dbReference>
<dbReference type="Gene3D" id="3.20.20.30">
    <property type="entry name" value="Luciferase-like domain"/>
    <property type="match status" value="1"/>
</dbReference>
<evidence type="ECO:0000259" key="6">
    <source>
        <dbReference type="Pfam" id="PF00296"/>
    </source>
</evidence>
<dbReference type="NCBIfam" id="TIGR03860">
    <property type="entry name" value="FMN_nitrolo"/>
    <property type="match status" value="1"/>
</dbReference>
<dbReference type="STRING" id="1206466.K0KS85"/>
<keyword evidence="3" id="KW-0560">Oxidoreductase</keyword>
<dbReference type="AlphaFoldDB" id="K0KS85"/>
<evidence type="ECO:0000256" key="4">
    <source>
        <dbReference type="ARBA" id="ARBA00023033"/>
    </source>
</evidence>
<sequence length="489" mass="54957">MTVPEASDALDQTIKTPKKPLILSVATKLTSINWRDPTDRSRELSRDINEIINFAQLAEQAKIHNIFFVDHLSWFDVYGDSHATAARTGFNATRIDPLTTISALASHTKNIGFISTLSTVSEHPYHFARRVASADLLSGGRIGWNVVSSYIPSIGKNLLNGEPFPEHDERYAKTTEFLDVLYALLLSSWRDDAVVYDKEAGIFANPDALREINHEGKFFKVKGPGITEPTPQRFPLITQAGTSKRGVEFAAENAELIYIGFDFLPKIPDIRKLAHEKFGRDPSSLKFFTRIVPVIGETHEEAVAKFEVYKKSVDPESNLVSLGGVTGFDLSGYDWDDQVEFPDHTNGIQSSLEGLKKRKLAPTKKELADKQLESAKYVGTAQEIADQLEQIATDYDIDGFNFAINNYPESLEDIVHYLVPELQRRGLAQTEYAAPDGTLRENFNNKPGQSFLSGDHPAYSLRWRSGVSKEQFEQELEIFKKLRDERRKA</sequence>
<keyword evidence="1" id="KW-0285">Flavoprotein</keyword>
<dbReference type="eggNOG" id="ENOG502QSR6">
    <property type="taxonomic scope" value="Eukaryota"/>
</dbReference>
<feature type="domain" description="Luciferase-like" evidence="6">
    <location>
        <begin position="46"/>
        <end position="391"/>
    </location>
</feature>
<evidence type="ECO:0000256" key="5">
    <source>
        <dbReference type="ARBA" id="ARBA00033748"/>
    </source>
</evidence>
<comment type="similarity">
    <text evidence="5">Belongs to the NtaA/SnaA/DszA monooxygenase family.</text>
</comment>
<dbReference type="InterPro" id="IPR051260">
    <property type="entry name" value="Diverse_substr_monoxygenases"/>
</dbReference>
<dbReference type="InterPro" id="IPR036661">
    <property type="entry name" value="Luciferase-like_sf"/>
</dbReference>
<dbReference type="GO" id="GO:0004497">
    <property type="term" value="F:monooxygenase activity"/>
    <property type="evidence" value="ECO:0007669"/>
    <property type="project" value="UniProtKB-KW"/>
</dbReference>
<dbReference type="PANTHER" id="PTHR30011">
    <property type="entry name" value="ALKANESULFONATE MONOOXYGENASE-RELATED"/>
    <property type="match status" value="1"/>
</dbReference>
<dbReference type="PIRSF" id="PIRSF000337">
    <property type="entry name" value="NTA_MOA"/>
    <property type="match status" value="1"/>
</dbReference>
<dbReference type="InterPro" id="IPR011251">
    <property type="entry name" value="Luciferase-like_dom"/>
</dbReference>
<protein>
    <recommendedName>
        <fullName evidence="6">Luciferase-like domain-containing protein</fullName>
    </recommendedName>
</protein>
<dbReference type="HOGENOM" id="CLU_022256_0_0_1"/>
<evidence type="ECO:0000256" key="3">
    <source>
        <dbReference type="ARBA" id="ARBA00023002"/>
    </source>
</evidence>
<reference evidence="7 8" key="1">
    <citation type="journal article" date="2012" name="Eukaryot. Cell">
        <title>Draft genome sequence of Wickerhamomyces ciferrii NRRL Y-1031 F-60-10.</title>
        <authorList>
            <person name="Schneider J."/>
            <person name="Andrea H."/>
            <person name="Blom J."/>
            <person name="Jaenicke S."/>
            <person name="Ruckert C."/>
            <person name="Schorsch C."/>
            <person name="Szczepanowski R."/>
            <person name="Farwick M."/>
            <person name="Goesmann A."/>
            <person name="Puhler A."/>
            <person name="Schaffer S."/>
            <person name="Tauch A."/>
            <person name="Kohler T."/>
            <person name="Brinkrolf K."/>
        </authorList>
    </citation>
    <scope>NUCLEOTIDE SEQUENCE [LARGE SCALE GENOMIC DNA]</scope>
    <source>
        <strain evidence="8">ATCC 14091 / BCRC 22168 / CBS 111 / JCM 3599 / NBRC 0793 / NRRL Y-1031 F-60-10</strain>
    </source>
</reference>
<name>K0KS85_WICCF</name>
<keyword evidence="8" id="KW-1185">Reference proteome</keyword>
<evidence type="ECO:0000313" key="7">
    <source>
        <dbReference type="EMBL" id="CCH44194.1"/>
    </source>
</evidence>
<organism evidence="7 8">
    <name type="scientific">Wickerhamomyces ciferrii (strain ATCC 14091 / BCRC 22168 / CBS 111 / JCM 3599 / NBRC 0793 / NRRL Y-1031 F-60-10)</name>
    <name type="common">Yeast</name>
    <name type="synonym">Pichia ciferrii</name>
    <dbReference type="NCBI Taxonomy" id="1206466"/>
    <lineage>
        <taxon>Eukaryota</taxon>
        <taxon>Fungi</taxon>
        <taxon>Dikarya</taxon>
        <taxon>Ascomycota</taxon>
        <taxon>Saccharomycotina</taxon>
        <taxon>Saccharomycetes</taxon>
        <taxon>Phaffomycetales</taxon>
        <taxon>Wickerhamomycetaceae</taxon>
        <taxon>Wickerhamomyces</taxon>
    </lineage>
</organism>
<dbReference type="InterPro" id="IPR016215">
    <property type="entry name" value="NTA_MOA"/>
</dbReference>
<dbReference type="SUPFAM" id="SSF51679">
    <property type="entry name" value="Bacterial luciferase-like"/>
    <property type="match status" value="1"/>
</dbReference>
<evidence type="ECO:0000256" key="1">
    <source>
        <dbReference type="ARBA" id="ARBA00022630"/>
    </source>
</evidence>
<gene>
    <name evidence="7" type="ORF">BN7_3753</name>
</gene>